<evidence type="ECO:0000256" key="2">
    <source>
        <dbReference type="PROSITE-ProRule" id="PRU00335"/>
    </source>
</evidence>
<dbReference type="Proteomes" id="UP001501705">
    <property type="component" value="Unassembled WGS sequence"/>
</dbReference>
<evidence type="ECO:0000313" key="4">
    <source>
        <dbReference type="EMBL" id="GAA1556046.1"/>
    </source>
</evidence>
<proteinExistence type="predicted"/>
<feature type="domain" description="HTH tetR-type" evidence="3">
    <location>
        <begin position="7"/>
        <end position="67"/>
    </location>
</feature>
<sequence length="206" mass="22690">MSAPTQDSVRDRIVSAAKAEFSQHGIAGARIDRIAKAAKTSKERVYAYFSSKVALYRFVSAQELTAVAEATRLDPADLPGYAGRLHDYFTGHPDRFRLMSWGQFELDAGDPLPHDAFRESVARKLEQIRESQEAGHLDAQWDPVDILVLVNQISTAWAAQPDLLPPSREDRATFLAARRAAVVTAVERLFPAAANRQVPSSSARSS</sequence>
<keyword evidence="5" id="KW-1185">Reference proteome</keyword>
<reference evidence="5" key="1">
    <citation type="journal article" date="2019" name="Int. J. Syst. Evol. Microbiol.">
        <title>The Global Catalogue of Microorganisms (GCM) 10K type strain sequencing project: providing services to taxonomists for standard genome sequencing and annotation.</title>
        <authorList>
            <consortium name="The Broad Institute Genomics Platform"/>
            <consortium name="The Broad Institute Genome Sequencing Center for Infectious Disease"/>
            <person name="Wu L."/>
            <person name="Ma J."/>
        </authorList>
    </citation>
    <scope>NUCLEOTIDE SEQUENCE [LARGE SCALE GENOMIC DNA]</scope>
    <source>
        <strain evidence="5">JCM 15572</strain>
    </source>
</reference>
<gene>
    <name evidence="4" type="ORF">GCM10009804_11120</name>
</gene>
<dbReference type="InterPro" id="IPR001647">
    <property type="entry name" value="HTH_TetR"/>
</dbReference>
<dbReference type="PROSITE" id="PS50977">
    <property type="entry name" value="HTH_TETR_2"/>
    <property type="match status" value="1"/>
</dbReference>
<dbReference type="Gene3D" id="1.10.357.10">
    <property type="entry name" value="Tetracycline Repressor, domain 2"/>
    <property type="match status" value="1"/>
</dbReference>
<dbReference type="PANTHER" id="PTHR30328:SF54">
    <property type="entry name" value="HTH-TYPE TRANSCRIPTIONAL REPRESSOR SCO4008"/>
    <property type="match status" value="1"/>
</dbReference>
<dbReference type="RefSeq" id="WP_344232239.1">
    <property type="nucleotide sequence ID" value="NZ_BAAAPH010000003.1"/>
</dbReference>
<dbReference type="PANTHER" id="PTHR30328">
    <property type="entry name" value="TRANSCRIPTIONAL REPRESSOR"/>
    <property type="match status" value="1"/>
</dbReference>
<dbReference type="InterPro" id="IPR009057">
    <property type="entry name" value="Homeodomain-like_sf"/>
</dbReference>
<dbReference type="EMBL" id="BAAAPH010000003">
    <property type="protein sequence ID" value="GAA1556046.1"/>
    <property type="molecule type" value="Genomic_DNA"/>
</dbReference>
<dbReference type="Pfam" id="PF17926">
    <property type="entry name" value="TetR_C_21"/>
    <property type="match status" value="1"/>
</dbReference>
<keyword evidence="1 2" id="KW-0238">DNA-binding</keyword>
<dbReference type="SUPFAM" id="SSF48498">
    <property type="entry name" value="Tetracyclin repressor-like, C-terminal domain"/>
    <property type="match status" value="1"/>
</dbReference>
<evidence type="ECO:0000256" key="1">
    <source>
        <dbReference type="ARBA" id="ARBA00023125"/>
    </source>
</evidence>
<dbReference type="InterPro" id="IPR036271">
    <property type="entry name" value="Tet_transcr_reg_TetR-rel_C_sf"/>
</dbReference>
<dbReference type="Pfam" id="PF00440">
    <property type="entry name" value="TetR_N"/>
    <property type="match status" value="1"/>
</dbReference>
<dbReference type="SUPFAM" id="SSF46689">
    <property type="entry name" value="Homeodomain-like"/>
    <property type="match status" value="1"/>
</dbReference>
<feature type="DNA-binding region" description="H-T-H motif" evidence="2">
    <location>
        <begin position="30"/>
        <end position="49"/>
    </location>
</feature>
<dbReference type="InterPro" id="IPR050109">
    <property type="entry name" value="HTH-type_TetR-like_transc_reg"/>
</dbReference>
<protein>
    <submittedName>
        <fullName evidence="4">TetR family transcriptional regulator</fullName>
    </submittedName>
</protein>
<dbReference type="PRINTS" id="PR00455">
    <property type="entry name" value="HTHTETR"/>
</dbReference>
<evidence type="ECO:0000259" key="3">
    <source>
        <dbReference type="PROSITE" id="PS50977"/>
    </source>
</evidence>
<organism evidence="4 5">
    <name type="scientific">Kribbella hippodromi</name>
    <dbReference type="NCBI Taxonomy" id="434347"/>
    <lineage>
        <taxon>Bacteria</taxon>
        <taxon>Bacillati</taxon>
        <taxon>Actinomycetota</taxon>
        <taxon>Actinomycetes</taxon>
        <taxon>Propionibacteriales</taxon>
        <taxon>Kribbellaceae</taxon>
        <taxon>Kribbella</taxon>
    </lineage>
</organism>
<comment type="caution">
    <text evidence="4">The sequence shown here is derived from an EMBL/GenBank/DDBJ whole genome shotgun (WGS) entry which is preliminary data.</text>
</comment>
<name>A0ABN2CC11_9ACTN</name>
<dbReference type="InterPro" id="IPR041467">
    <property type="entry name" value="Sco4008_C"/>
</dbReference>
<accession>A0ABN2CC11</accession>
<evidence type="ECO:0000313" key="5">
    <source>
        <dbReference type="Proteomes" id="UP001501705"/>
    </source>
</evidence>